<protein>
    <submittedName>
        <fullName evidence="1">Uncharacterized protein</fullName>
    </submittedName>
</protein>
<evidence type="ECO:0000313" key="2">
    <source>
        <dbReference type="Proteomes" id="UP000467841"/>
    </source>
</evidence>
<evidence type="ECO:0000313" key="1">
    <source>
        <dbReference type="EMBL" id="CAA7037966.1"/>
    </source>
</evidence>
<comment type="caution">
    <text evidence="1">The sequence shown here is derived from an EMBL/GenBank/DDBJ whole genome shotgun (WGS) entry which is preliminary data.</text>
</comment>
<dbReference type="AlphaFoldDB" id="A0A6D2JFW6"/>
<reference evidence="1" key="1">
    <citation type="submission" date="2020-01" db="EMBL/GenBank/DDBJ databases">
        <authorList>
            <person name="Mishra B."/>
        </authorList>
    </citation>
    <scope>NUCLEOTIDE SEQUENCE [LARGE SCALE GENOMIC DNA]</scope>
</reference>
<organism evidence="1 2">
    <name type="scientific">Microthlaspi erraticum</name>
    <dbReference type="NCBI Taxonomy" id="1685480"/>
    <lineage>
        <taxon>Eukaryota</taxon>
        <taxon>Viridiplantae</taxon>
        <taxon>Streptophyta</taxon>
        <taxon>Embryophyta</taxon>
        <taxon>Tracheophyta</taxon>
        <taxon>Spermatophyta</taxon>
        <taxon>Magnoliopsida</taxon>
        <taxon>eudicotyledons</taxon>
        <taxon>Gunneridae</taxon>
        <taxon>Pentapetalae</taxon>
        <taxon>rosids</taxon>
        <taxon>malvids</taxon>
        <taxon>Brassicales</taxon>
        <taxon>Brassicaceae</taxon>
        <taxon>Coluteocarpeae</taxon>
        <taxon>Microthlaspi</taxon>
    </lineage>
</organism>
<proteinExistence type="predicted"/>
<gene>
    <name evidence="1" type="ORF">MERR_LOCUS25201</name>
</gene>
<name>A0A6D2JFW6_9BRAS</name>
<accession>A0A6D2JFW6</accession>
<sequence>MVLEGVEETVLRCELMLAEQKLLVAPNCSDLRLGVVDQKRCELRHCEMFSVCQEFLRPERIGVEFLGSEFSRFSEFSRSHFFVQKSNHGAMVAV</sequence>
<dbReference type="Proteomes" id="UP000467841">
    <property type="component" value="Unassembled WGS sequence"/>
</dbReference>
<dbReference type="EMBL" id="CACVBM020001185">
    <property type="protein sequence ID" value="CAA7037966.1"/>
    <property type="molecule type" value="Genomic_DNA"/>
</dbReference>
<keyword evidence="2" id="KW-1185">Reference proteome</keyword>